<dbReference type="KEGG" id="pfaa:MM59RIKEN_05910"/>
<dbReference type="GO" id="GO:0006353">
    <property type="term" value="P:DNA-templated transcription termination"/>
    <property type="evidence" value="ECO:0007669"/>
    <property type="project" value="InterPro"/>
</dbReference>
<dbReference type="AlphaFoldDB" id="A0A810QAN3"/>
<dbReference type="Pfam" id="PF07498">
    <property type="entry name" value="Rho_N"/>
    <property type="match status" value="1"/>
</dbReference>
<proteinExistence type="predicted"/>
<evidence type="ECO:0000313" key="3">
    <source>
        <dbReference type="Proteomes" id="UP000679848"/>
    </source>
</evidence>
<accession>A0A810QAN3</accession>
<dbReference type="SUPFAM" id="SSF103642">
    <property type="entry name" value="Sec-C motif"/>
    <property type="match status" value="1"/>
</dbReference>
<dbReference type="Gene3D" id="3.10.450.50">
    <property type="match status" value="1"/>
</dbReference>
<evidence type="ECO:0000313" key="2">
    <source>
        <dbReference type="EMBL" id="BCK83272.1"/>
    </source>
</evidence>
<keyword evidence="3" id="KW-1185">Reference proteome</keyword>
<dbReference type="RefSeq" id="WP_055179545.1">
    <property type="nucleotide sequence ID" value="NZ_AP023420.1"/>
</dbReference>
<gene>
    <name evidence="2" type="ORF">MM59RIKEN_05910</name>
</gene>
<organism evidence="2 3">
    <name type="scientific">Pusillibacter faecalis</name>
    <dbReference type="NCBI Taxonomy" id="2714358"/>
    <lineage>
        <taxon>Bacteria</taxon>
        <taxon>Bacillati</taxon>
        <taxon>Bacillota</taxon>
        <taxon>Clostridia</taxon>
        <taxon>Eubacteriales</taxon>
        <taxon>Oscillospiraceae</taxon>
        <taxon>Pusillibacter</taxon>
    </lineage>
</organism>
<protein>
    <recommendedName>
        <fullName evidence="1">Rho termination factor-like N-terminal domain-containing protein</fullName>
    </recommendedName>
</protein>
<evidence type="ECO:0000259" key="1">
    <source>
        <dbReference type="Pfam" id="PF07498"/>
    </source>
</evidence>
<dbReference type="EMBL" id="AP023420">
    <property type="protein sequence ID" value="BCK83272.1"/>
    <property type="molecule type" value="Genomic_DNA"/>
</dbReference>
<name>A0A810QAN3_9FIRM</name>
<dbReference type="InterPro" id="IPR004027">
    <property type="entry name" value="SEC_C_motif"/>
</dbReference>
<reference evidence="2" key="1">
    <citation type="submission" date="2020-09" db="EMBL/GenBank/DDBJ databases">
        <title>New species isolated from human feces.</title>
        <authorList>
            <person name="Kitahara M."/>
            <person name="Shigeno Y."/>
            <person name="Shime M."/>
            <person name="Matsumoto Y."/>
            <person name="Nakamura S."/>
            <person name="Motooka D."/>
            <person name="Fukuoka S."/>
            <person name="Nishikawa H."/>
            <person name="Benno Y."/>
        </authorList>
    </citation>
    <scope>NUCLEOTIDE SEQUENCE</scope>
    <source>
        <strain evidence="2">MM59</strain>
    </source>
</reference>
<dbReference type="PANTHER" id="PTHR33747:SF1">
    <property type="entry name" value="ADENYLATE CYCLASE-ASSOCIATED CAP C-TERMINAL DOMAIN-CONTAINING PROTEIN"/>
    <property type="match status" value="1"/>
</dbReference>
<dbReference type="PANTHER" id="PTHR33747">
    <property type="entry name" value="UPF0225 PROTEIN SCO1677"/>
    <property type="match status" value="1"/>
</dbReference>
<dbReference type="Proteomes" id="UP000679848">
    <property type="component" value="Chromosome"/>
</dbReference>
<dbReference type="InterPro" id="IPR011112">
    <property type="entry name" value="Rho-like_N"/>
</dbReference>
<dbReference type="Pfam" id="PF02810">
    <property type="entry name" value="SEC-C"/>
    <property type="match status" value="1"/>
</dbReference>
<sequence length="373" mass="42878">MAQKGLSHDVMEAAAPFTDLQNCLARKTIPQLRRLAANLHLNGTSKLRKNELIGVIRNDLLRPERLEAVLYGLEEPEWILFQKCAAADAYPLKTAAQGMEGILPFLGYLQAFQHENRQFYVVPKDVRAIYQELATASFLARKKRDNLIHSYAMAAVNLYGVIRQDDLITIFNSQNSKKLAEAELFPTLLRHIASMCGYVLWEEYLVHHGFEENEFRDVADLLTRIGSKPRYIPPKPEFLKYADIDYYEETAATLLMEQYLRRDMGLSHEDVNAVMSELHFAMLLEVRPVEYLNILRDCKIFISRKDLQIVLDILSEMANSTRLWSNNGRTPNEIFELYEQPRLNKLPSKTVKVGRNDLCPCGSGKKYKKCCGR</sequence>
<feature type="domain" description="Rho termination factor-like N-terminal" evidence="1">
    <location>
        <begin position="24"/>
        <end position="53"/>
    </location>
</feature>